<feature type="region of interest" description="Disordered" evidence="1">
    <location>
        <begin position="1"/>
        <end position="24"/>
    </location>
</feature>
<dbReference type="AlphaFoldDB" id="A0A7R9PPF1"/>
<sequence length="218" mass="24113">MRERKEEEEIEEEEERGPTLKEMEDALKRMKQGKSPDVDELTVEMMRAAGEGLNPRPEFRYDGAAQLGDQCQLLLLGIALHDGTSRPHLSHDATGPPQVHWGPIVAEKPPPVHPTKIRTSISPSSAVEFNTTSALANYATEAGYLFEEKKSVARGNHAMHANVDYAQIVHSFIIDGSVGNFYAVGSDTRQFITGGAELLFDNVKKHEVDLPVNHEPCE</sequence>
<protein>
    <submittedName>
        <fullName evidence="2">Uncharacterized protein</fullName>
    </submittedName>
</protein>
<proteinExistence type="predicted"/>
<organism evidence="2">
    <name type="scientific">Timema genevievae</name>
    <name type="common">Walking stick</name>
    <dbReference type="NCBI Taxonomy" id="629358"/>
    <lineage>
        <taxon>Eukaryota</taxon>
        <taxon>Metazoa</taxon>
        <taxon>Ecdysozoa</taxon>
        <taxon>Arthropoda</taxon>
        <taxon>Hexapoda</taxon>
        <taxon>Insecta</taxon>
        <taxon>Pterygota</taxon>
        <taxon>Neoptera</taxon>
        <taxon>Polyneoptera</taxon>
        <taxon>Phasmatodea</taxon>
        <taxon>Timematodea</taxon>
        <taxon>Timematoidea</taxon>
        <taxon>Timematidae</taxon>
        <taxon>Timema</taxon>
    </lineage>
</organism>
<evidence type="ECO:0000256" key="1">
    <source>
        <dbReference type="SAM" id="MobiDB-lite"/>
    </source>
</evidence>
<evidence type="ECO:0000313" key="2">
    <source>
        <dbReference type="EMBL" id="CAD7602734.1"/>
    </source>
</evidence>
<accession>A0A7R9PPF1</accession>
<name>A0A7R9PPF1_TIMGE</name>
<dbReference type="EMBL" id="OE843280">
    <property type="protein sequence ID" value="CAD7602734.1"/>
    <property type="molecule type" value="Genomic_DNA"/>
</dbReference>
<reference evidence="2" key="1">
    <citation type="submission" date="2020-11" db="EMBL/GenBank/DDBJ databases">
        <authorList>
            <person name="Tran Van P."/>
        </authorList>
    </citation>
    <scope>NUCLEOTIDE SEQUENCE</scope>
</reference>
<gene>
    <name evidence="2" type="ORF">TGEB3V08_LOCUS8454</name>
</gene>